<proteinExistence type="predicted"/>
<name>A0A9X1LMC9_9MICO</name>
<keyword evidence="2" id="KW-0472">Membrane</keyword>
<dbReference type="RefSeq" id="WP_227529615.1">
    <property type="nucleotide sequence ID" value="NZ_JAGTTM010000001.1"/>
</dbReference>
<evidence type="ECO:0000256" key="1">
    <source>
        <dbReference type="SAM" id="MobiDB-lite"/>
    </source>
</evidence>
<dbReference type="SUPFAM" id="SSF82171">
    <property type="entry name" value="DPP6 N-terminal domain-like"/>
    <property type="match status" value="1"/>
</dbReference>
<evidence type="ECO:0008006" key="5">
    <source>
        <dbReference type="Google" id="ProtNLM"/>
    </source>
</evidence>
<feature type="region of interest" description="Disordered" evidence="1">
    <location>
        <begin position="1"/>
        <end position="105"/>
    </location>
</feature>
<keyword evidence="4" id="KW-1185">Reference proteome</keyword>
<reference evidence="3" key="1">
    <citation type="submission" date="2021-04" db="EMBL/GenBank/DDBJ databases">
        <title>Microbacterium tenobrionis sp. nov. and Microbacterium allomyrinae sp. nov., isolated from larvae of Tenobrio molitor and Allomyrina dichotoma, respectively.</title>
        <authorList>
            <person name="Lee S.D."/>
        </authorList>
    </citation>
    <scope>NUCLEOTIDE SEQUENCE</scope>
    <source>
        <strain evidence="3">YMB-B2</strain>
    </source>
</reference>
<organism evidence="3 4">
    <name type="scientific">Microbacterium tenebrionis</name>
    <dbReference type="NCBI Taxonomy" id="2830665"/>
    <lineage>
        <taxon>Bacteria</taxon>
        <taxon>Bacillati</taxon>
        <taxon>Actinomycetota</taxon>
        <taxon>Actinomycetes</taxon>
        <taxon>Micrococcales</taxon>
        <taxon>Microbacteriaceae</taxon>
        <taxon>Microbacterium</taxon>
    </lineage>
</organism>
<sequence length="558" mass="58494">MSTDDQPGRPQTRAEARAAREAAEREAAEAAVPEIPQAPEDAKLRFPPVAQPVSASEASPPPLNAPHESSAEAGASSHGSLSDPQARRNGLSDERSEESKPASPRDRRFLTTMLAVVGVLVVIAAGLGAVSLFQGPRISQVTVDPAEAIQVSGSRVILTANQSLQQIDESQVTVEPDVPFTVDAAGRSIGIRFTVPLDDATDYTVSIAGVAGEGGGRASDLRTSFSTPASEVFLLNRSDKDDSIFRTDLSGENAVPVFTHARINDYRATATSLVVAVEDDDGSRVLVMDHQGENVHELTLPGDGYVSSVQVSDRGGLVGYIYSDRTITEDSGRASVLVTQLLSGDDEPHIVEVGGEEASIAEWQFVPDSAAVLFIDFAGTLSLDDRSGDAGAQNMGIAMQLLGVSRGTYTAIVERADQSIVELNLADGSETPLEASDPDYGPATSISPFPGGTLRHIVARDESGLPTGQAIIRVDDDGAAEPIIEVAAGSAILQACPSPSGQYAAVTVAPDLVDNAYDDMLVPLPTTLETHLIDLRSGEELVALTGFDVSWCQTAPAF</sequence>
<protein>
    <recommendedName>
        <fullName evidence="5">SbsA Ig-like domain-containing protein</fullName>
    </recommendedName>
</protein>
<keyword evidence="2" id="KW-1133">Transmembrane helix</keyword>
<gene>
    <name evidence="3" type="ORF">KEC56_02095</name>
</gene>
<comment type="caution">
    <text evidence="3">The sequence shown here is derived from an EMBL/GenBank/DDBJ whole genome shotgun (WGS) entry which is preliminary data.</text>
</comment>
<feature type="compositionally biased region" description="Basic and acidic residues" evidence="1">
    <location>
        <begin position="12"/>
        <end position="28"/>
    </location>
</feature>
<dbReference type="EMBL" id="JAGTTM010000001">
    <property type="protein sequence ID" value="MCC2028329.1"/>
    <property type="molecule type" value="Genomic_DNA"/>
</dbReference>
<accession>A0A9X1LMC9</accession>
<keyword evidence="2" id="KW-0812">Transmembrane</keyword>
<feature type="compositionally biased region" description="Basic and acidic residues" evidence="1">
    <location>
        <begin position="90"/>
        <end position="105"/>
    </location>
</feature>
<evidence type="ECO:0000313" key="3">
    <source>
        <dbReference type="EMBL" id="MCC2028329.1"/>
    </source>
</evidence>
<evidence type="ECO:0000313" key="4">
    <source>
        <dbReference type="Proteomes" id="UP001139289"/>
    </source>
</evidence>
<feature type="compositionally biased region" description="Low complexity" evidence="1">
    <location>
        <begin position="67"/>
        <end position="80"/>
    </location>
</feature>
<feature type="transmembrane region" description="Helical" evidence="2">
    <location>
        <begin position="109"/>
        <end position="133"/>
    </location>
</feature>
<dbReference type="AlphaFoldDB" id="A0A9X1LMC9"/>
<dbReference type="Proteomes" id="UP001139289">
    <property type="component" value="Unassembled WGS sequence"/>
</dbReference>
<evidence type="ECO:0000256" key="2">
    <source>
        <dbReference type="SAM" id="Phobius"/>
    </source>
</evidence>